<evidence type="ECO:0000313" key="2">
    <source>
        <dbReference type="EMBL" id="MBB1256273.1"/>
    </source>
</evidence>
<evidence type="ECO:0000313" key="4">
    <source>
        <dbReference type="EMBL" id="MQS04746.1"/>
    </source>
</evidence>
<protein>
    <submittedName>
        <fullName evidence="4">GAF domain-containing protein</fullName>
    </submittedName>
</protein>
<dbReference type="Proteomes" id="UP000525686">
    <property type="component" value="Unassembled WGS sequence"/>
</dbReference>
<organism evidence="4 5">
    <name type="scientific">Streptomyces alkaliterrae</name>
    <dbReference type="NCBI Taxonomy" id="2213162"/>
    <lineage>
        <taxon>Bacteria</taxon>
        <taxon>Bacillati</taxon>
        <taxon>Actinomycetota</taxon>
        <taxon>Actinomycetes</taxon>
        <taxon>Kitasatosporales</taxon>
        <taxon>Streptomycetaceae</taxon>
        <taxon>Streptomyces</taxon>
    </lineage>
</organism>
<reference evidence="2" key="3">
    <citation type="journal article" name="Syst. Appl. Microbiol.">
        <title>Streptomyces alkaliterrae sp. nov., isolated from an alkaline soil, and emended descriptions of Streptomyces alkaliphilus, Streptomyces calidiresistens and Streptomyces durbertensis.</title>
        <authorList>
            <person name="Swiecimska M."/>
            <person name="Golinska P."/>
            <person name="Nouioui I."/>
            <person name="Wypij M."/>
            <person name="Rai M."/>
            <person name="Sangal V."/>
            <person name="Goodfellow M."/>
        </authorList>
    </citation>
    <scope>NUCLEOTIDE SEQUENCE</scope>
    <source>
        <strain evidence="2">OF3</strain>
        <strain evidence="3">OF8</strain>
    </source>
</reference>
<evidence type="ECO:0000313" key="7">
    <source>
        <dbReference type="Proteomes" id="UP000525686"/>
    </source>
</evidence>
<dbReference type="InterPro" id="IPR003018">
    <property type="entry name" value="GAF"/>
</dbReference>
<dbReference type="EMBL" id="VJYK02000344">
    <property type="protein sequence ID" value="MQS04746.1"/>
    <property type="molecule type" value="Genomic_DNA"/>
</dbReference>
<dbReference type="AlphaFoldDB" id="A0A5P0YWU3"/>
<reference evidence="6 7" key="2">
    <citation type="submission" date="2020-05" db="EMBL/GenBank/DDBJ databases">
        <title>Classification of alakaliphilic streptomycetes isolated from an alkaline soil next to Lonar Crater, India and a proposal for the recognition of Streptomyces alkaliterrae sp. nov.</title>
        <authorList>
            <person name="Golinska P."/>
        </authorList>
    </citation>
    <scope>NUCLEOTIDE SEQUENCE [LARGE SCALE GENOMIC DNA]</scope>
    <source>
        <strain evidence="7">OF3</strain>
        <strain evidence="6">OF8</strain>
    </source>
</reference>
<dbReference type="EMBL" id="JABJWZ010000328">
    <property type="protein sequence ID" value="MBB1256273.1"/>
    <property type="molecule type" value="Genomic_DNA"/>
</dbReference>
<dbReference type="Proteomes" id="UP000320857">
    <property type="component" value="Unassembled WGS sequence"/>
</dbReference>
<accession>A0A5P0YWU3</accession>
<dbReference type="InterPro" id="IPR029016">
    <property type="entry name" value="GAF-like_dom_sf"/>
</dbReference>
<feature type="domain" description="GAF" evidence="1">
    <location>
        <begin position="102"/>
        <end position="214"/>
    </location>
</feature>
<dbReference type="RefSeq" id="WP_143650768.1">
    <property type="nucleotide sequence ID" value="NZ_JABJWZ010000328.1"/>
</dbReference>
<evidence type="ECO:0000313" key="6">
    <source>
        <dbReference type="Proteomes" id="UP000517765"/>
    </source>
</evidence>
<dbReference type="EMBL" id="JABJXA010000264">
    <property type="protein sequence ID" value="MBB1262138.1"/>
    <property type="molecule type" value="Genomic_DNA"/>
</dbReference>
<dbReference type="Pfam" id="PF01590">
    <property type="entry name" value="GAF"/>
    <property type="match status" value="1"/>
</dbReference>
<dbReference type="Gene3D" id="3.30.450.40">
    <property type="match status" value="1"/>
</dbReference>
<evidence type="ECO:0000259" key="1">
    <source>
        <dbReference type="Pfam" id="PF01590"/>
    </source>
</evidence>
<reference evidence="4 5" key="1">
    <citation type="submission" date="2019-10" db="EMBL/GenBank/DDBJ databases">
        <title>Streptomyces sp. nov., a novel actinobacterium isolated from alkaline environment.</title>
        <authorList>
            <person name="Golinska P."/>
        </authorList>
    </citation>
    <scope>NUCLEOTIDE SEQUENCE [LARGE SCALE GENOMIC DNA]</scope>
    <source>
        <strain evidence="4 5">OF1</strain>
    </source>
</reference>
<name>A0A5P0YWU3_9ACTN</name>
<dbReference type="Proteomes" id="UP000517765">
    <property type="component" value="Unassembled WGS sequence"/>
</dbReference>
<comment type="caution">
    <text evidence="4">The sequence shown here is derived from an EMBL/GenBank/DDBJ whole genome shotgun (WGS) entry which is preliminary data.</text>
</comment>
<gene>
    <name evidence="4" type="ORF">FNX44_023330</name>
    <name evidence="2" type="ORF">H3146_23370</name>
    <name evidence="3" type="ORF">H3147_25510</name>
</gene>
<evidence type="ECO:0000313" key="5">
    <source>
        <dbReference type="Proteomes" id="UP000320857"/>
    </source>
</evidence>
<keyword evidence="5" id="KW-1185">Reference proteome</keyword>
<evidence type="ECO:0000313" key="3">
    <source>
        <dbReference type="EMBL" id="MBB1262138.1"/>
    </source>
</evidence>
<sequence>MLNPWLALEAGADPAERAGAVRRAHSAFLTDGTVQEPVRSVVADSWRRCAGARVAPDGIARVELTDADLRAHRAEHPLAAVMPLIRELLGSIAHDGAHLLTVCDAAGRMLWVEGHAQVRRRAEYMNLVAGARWSEREVGTNAPGTALAVDHAVQIFNAEHYCTPVQPWTCAAAPIHDPATGRLVGAVDITGGDHLAAPHSLALVQATARAAEAQLAALGPITGGRLTLQALGRDEAVLHGGGAHAARRLSRRHSEIVLVLADHPQGLTGEALAHQLYGERDLSPITLRAELSRLRQLLGPLLRSRPYRLAAPVDTDASLVLRSLHAGDPVAALAAYRGPLLPRSEAPGVARLRRVVETRLRGAVLAAGDRTLLEEWVRSPWGEDDLEAWEELHAVVPRAERPVAAARVSQLRAEYGLRLPPRPATFPQPRRA</sequence>
<proteinExistence type="predicted"/>